<reference evidence="2" key="2">
    <citation type="submission" date="2021-04" db="EMBL/GenBank/DDBJ databases">
        <authorList>
            <person name="Podell S."/>
        </authorList>
    </citation>
    <scope>NUCLEOTIDE SEQUENCE</scope>
    <source>
        <strain evidence="2">Hildebrandi</strain>
    </source>
</reference>
<name>A0A9K3M4Z4_9STRA</name>
<proteinExistence type="predicted"/>
<comment type="caution">
    <text evidence="2">The sequence shown here is derived from an EMBL/GenBank/DDBJ whole genome shotgun (WGS) entry which is preliminary data.</text>
</comment>
<feature type="compositionally biased region" description="Acidic residues" evidence="1">
    <location>
        <begin position="41"/>
        <end position="50"/>
    </location>
</feature>
<evidence type="ECO:0000313" key="2">
    <source>
        <dbReference type="EMBL" id="KAG7374254.1"/>
    </source>
</evidence>
<feature type="compositionally biased region" description="Polar residues" evidence="1">
    <location>
        <begin position="59"/>
        <end position="68"/>
    </location>
</feature>
<evidence type="ECO:0000256" key="1">
    <source>
        <dbReference type="SAM" id="MobiDB-lite"/>
    </source>
</evidence>
<sequence>MAPVTMNSTNDDFSDDSDEWGTEELAIPSTNKEPSPKGNEDGDDNGEDDEWAVKLPPATTEQTESSSGEPDKPQEECHPMIIVDITHIDANIHSKFDRNSVNDSAAASAVRKKIEANYEKYAKDANLIAEGTVIPCGSTVWRGALMRLRDERPGHFFAPIFPPKVNHERNTLLVATMASKS</sequence>
<dbReference type="EMBL" id="JAGRRH010000001">
    <property type="protein sequence ID" value="KAG7374254.1"/>
    <property type="molecule type" value="Genomic_DNA"/>
</dbReference>
<feature type="compositionally biased region" description="Acidic residues" evidence="1">
    <location>
        <begin position="12"/>
        <end position="22"/>
    </location>
</feature>
<keyword evidence="3" id="KW-1185">Reference proteome</keyword>
<protein>
    <submittedName>
        <fullName evidence="2">Uncharacterized protein</fullName>
    </submittedName>
</protein>
<feature type="region of interest" description="Disordered" evidence="1">
    <location>
        <begin position="1"/>
        <end position="75"/>
    </location>
</feature>
<dbReference type="AlphaFoldDB" id="A0A9K3M4Z4"/>
<evidence type="ECO:0000313" key="3">
    <source>
        <dbReference type="Proteomes" id="UP000693970"/>
    </source>
</evidence>
<gene>
    <name evidence="2" type="ORF">IV203_013349</name>
</gene>
<feature type="compositionally biased region" description="Polar residues" evidence="1">
    <location>
        <begin position="1"/>
        <end position="10"/>
    </location>
</feature>
<reference evidence="2" key="1">
    <citation type="journal article" date="2021" name="Sci. Rep.">
        <title>Diploid genomic architecture of Nitzschia inconspicua, an elite biomass production diatom.</title>
        <authorList>
            <person name="Oliver A."/>
            <person name="Podell S."/>
            <person name="Pinowska A."/>
            <person name="Traller J.C."/>
            <person name="Smith S.R."/>
            <person name="McClure R."/>
            <person name="Beliaev A."/>
            <person name="Bohutskyi P."/>
            <person name="Hill E.A."/>
            <person name="Rabines A."/>
            <person name="Zheng H."/>
            <person name="Allen L.Z."/>
            <person name="Kuo A."/>
            <person name="Grigoriev I.V."/>
            <person name="Allen A.E."/>
            <person name="Hazlebeck D."/>
            <person name="Allen E.E."/>
        </authorList>
    </citation>
    <scope>NUCLEOTIDE SEQUENCE</scope>
    <source>
        <strain evidence="2">Hildebrandi</strain>
    </source>
</reference>
<organism evidence="2 3">
    <name type="scientific">Nitzschia inconspicua</name>
    <dbReference type="NCBI Taxonomy" id="303405"/>
    <lineage>
        <taxon>Eukaryota</taxon>
        <taxon>Sar</taxon>
        <taxon>Stramenopiles</taxon>
        <taxon>Ochrophyta</taxon>
        <taxon>Bacillariophyta</taxon>
        <taxon>Bacillariophyceae</taxon>
        <taxon>Bacillariophycidae</taxon>
        <taxon>Bacillariales</taxon>
        <taxon>Bacillariaceae</taxon>
        <taxon>Nitzschia</taxon>
    </lineage>
</organism>
<accession>A0A9K3M4Z4</accession>
<dbReference type="OrthoDB" id="45013at2759"/>
<dbReference type="Proteomes" id="UP000693970">
    <property type="component" value="Unassembled WGS sequence"/>
</dbReference>